<evidence type="ECO:0000313" key="1">
    <source>
        <dbReference type="EMBL" id="QDV69525.1"/>
    </source>
</evidence>
<reference evidence="1 2" key="1">
    <citation type="submission" date="2019-02" db="EMBL/GenBank/DDBJ databases">
        <title>Deep-cultivation of Planctomycetes and their phenomic and genomic characterization uncovers novel biology.</title>
        <authorList>
            <person name="Wiegand S."/>
            <person name="Jogler M."/>
            <person name="Boedeker C."/>
            <person name="Pinto D."/>
            <person name="Vollmers J."/>
            <person name="Rivas-Marin E."/>
            <person name="Kohn T."/>
            <person name="Peeters S.H."/>
            <person name="Heuer A."/>
            <person name="Rast P."/>
            <person name="Oberbeckmann S."/>
            <person name="Bunk B."/>
            <person name="Jeske O."/>
            <person name="Meyerdierks A."/>
            <person name="Storesund J.E."/>
            <person name="Kallscheuer N."/>
            <person name="Luecker S."/>
            <person name="Lage O.M."/>
            <person name="Pohl T."/>
            <person name="Merkel B.J."/>
            <person name="Hornburger P."/>
            <person name="Mueller R.-W."/>
            <person name="Bruemmer F."/>
            <person name="Labrenz M."/>
            <person name="Spormann A.M."/>
            <person name="Op den Camp H."/>
            <person name="Overmann J."/>
            <person name="Amann R."/>
            <person name="Jetten M.S.M."/>
            <person name="Mascher T."/>
            <person name="Medema M.H."/>
            <person name="Devos D.P."/>
            <person name="Kaster A.-K."/>
            <person name="Ovreas L."/>
            <person name="Rohde M."/>
            <person name="Galperin M.Y."/>
            <person name="Jogler C."/>
        </authorList>
    </citation>
    <scope>NUCLEOTIDE SEQUENCE [LARGE SCALE GENOMIC DNA]</scope>
    <source>
        <strain evidence="1 2">Poly24</strain>
    </source>
</reference>
<dbReference type="InterPro" id="IPR027417">
    <property type="entry name" value="P-loop_NTPase"/>
</dbReference>
<dbReference type="Gene3D" id="3.40.50.300">
    <property type="entry name" value="P-loop containing nucleotide triphosphate hydrolases"/>
    <property type="match status" value="1"/>
</dbReference>
<gene>
    <name evidence="1" type="ORF">Poly24_32410</name>
</gene>
<protein>
    <submittedName>
        <fullName evidence="1">Stf0 sulfotransferase</fullName>
    </submittedName>
</protein>
<accession>A0A518JVF6</accession>
<proteinExistence type="predicted"/>
<evidence type="ECO:0000313" key="2">
    <source>
        <dbReference type="Proteomes" id="UP000315082"/>
    </source>
</evidence>
<keyword evidence="1" id="KW-0808">Transferase</keyword>
<dbReference type="GO" id="GO:0016740">
    <property type="term" value="F:transferase activity"/>
    <property type="evidence" value="ECO:0007669"/>
    <property type="project" value="UniProtKB-KW"/>
</dbReference>
<keyword evidence="2" id="KW-1185">Reference proteome</keyword>
<organism evidence="1 2">
    <name type="scientific">Rosistilla carotiformis</name>
    <dbReference type="NCBI Taxonomy" id="2528017"/>
    <lineage>
        <taxon>Bacteria</taxon>
        <taxon>Pseudomonadati</taxon>
        <taxon>Planctomycetota</taxon>
        <taxon>Planctomycetia</taxon>
        <taxon>Pirellulales</taxon>
        <taxon>Pirellulaceae</taxon>
        <taxon>Rosistilla</taxon>
    </lineage>
</organism>
<dbReference type="SUPFAM" id="SSF52540">
    <property type="entry name" value="P-loop containing nucleoside triphosphate hydrolases"/>
    <property type="match status" value="1"/>
</dbReference>
<dbReference type="KEGG" id="rcf:Poly24_32410"/>
<dbReference type="Proteomes" id="UP000315082">
    <property type="component" value="Chromosome"/>
</dbReference>
<dbReference type="EMBL" id="CP036348">
    <property type="protein sequence ID" value="QDV69525.1"/>
    <property type="molecule type" value="Genomic_DNA"/>
</dbReference>
<dbReference type="Pfam" id="PF13469">
    <property type="entry name" value="Sulfotransfer_3"/>
    <property type="match status" value="1"/>
</dbReference>
<name>A0A518JVF6_9BACT</name>
<sequence>MLLNLLSSHPRVKHCGERFTDNRMKREDFSDRDLLSEFKQDLQRKGFEKAIGAKFLYYQLEADYADRFNAPGLRDVQQYLLQNRRMRIVHLTRRNVLRTVISMIVAAKTGVYRAHDKTQLPSDATVDVSPADCLARLQLVRNFEAKTRQQFCHHPMLEMVYEELVANQDQATDRLLRFLNVDPMPLSGRMVRQSKSLRDSVSNFDELAAALAGTEWESMLTDDVV</sequence>
<dbReference type="AlphaFoldDB" id="A0A518JVF6"/>